<dbReference type="Gene3D" id="3.30.420.10">
    <property type="entry name" value="Ribonuclease H-like superfamily/Ribonuclease H"/>
    <property type="match status" value="2"/>
</dbReference>
<keyword evidence="9 12" id="KW-0238">DNA-binding</keyword>
<feature type="region of interest" description="Disordered" evidence="13">
    <location>
        <begin position="45"/>
        <end position="67"/>
    </location>
</feature>
<keyword evidence="7 12" id="KW-0694">RNA-binding</keyword>
<proteinExistence type="inferred from homology"/>
<evidence type="ECO:0000256" key="6">
    <source>
        <dbReference type="ARBA" id="ARBA00022842"/>
    </source>
</evidence>
<dbReference type="PROSITE" id="PS51749">
    <property type="entry name" value="HNH_CAS9"/>
    <property type="match status" value="1"/>
</dbReference>
<feature type="active site" description="For RuvC-like nuclease domain" evidence="12">
    <location>
        <position position="7"/>
    </location>
</feature>
<sequence>MNILGLDIGVSSIGWALINFTADKWMIRGMGTRIIPLNPDDKDEFTSGNTISKNQKRTQKRTQRKGYDRYQLRRKQLILLLQQYNMMPDNSLIRLSAERLYGLRTKALREQLTLEELGRVLLHLNQKRGYKSSRSDTNLDKKDTDYVTEVKNRHQQLKEKKETIGTHFHQALQANQHYRIKQQVFPREAYIEEFDAIIKTQQQFYSLLTPTLIEKIRNETVYYQRNLKSQKDLVSICELEGFATNNTTGKTVQAGPRVAPRSSPLAQACKIWETINTLSLQNKYGETYLPSQQQKLLLFNYLDNNELLTQKELFKLLGLKKEDGWYANKQITKGLQGNITKTLLLKQLKNNNRSAELLRFDLQIETGTTPAYLTDKKTGEVLATSVQKQITRHFENEPLYKLWHTTYAISDVKECTQTLIRQFAIDETTAKNIANIDFRKFSFANKSAKAMRKIIPHLIDGHVYSTACAFAGYNHSNSLTSDERLQQLLADKLDTLPKNSLRQPIVEKILNQLINLVNDIIAIHGRPDEIRIELARELKQSKEERNNTFMQIAKRERENKAIIDRIEKEYGSFGVRATRNTIIKWRLFHEINGQDVKTNATCIYCGKQFGITDALQGNSIDVEHIIPKSKLFDDSQSNKTLTHRRCNEDKDNRTAYDFMKSKGDSAFSSYLQTIDHLYNNKIINKTKRDKLLMPADKIPQDFIDRQLRETQYISRKAKELLEKVCYNVWTTSGSVTAYLRHIWGWDDVLVNLQLPKYRELGLTEYNNDKEIINGWSKRDDHRHHAIDALTIACTRQGFIHRINTLNAQSTRDNMYNDLQKNESTFNKRKPLLEAYLAAQRPFTTIQLENVVSSILISFKSGKKSATTGKRKVKIQGSKKVVQTGIIIPRGALSEDTVYGKIKVIEKEKPVKYLFENPDLIFKPYIRKLVEDRLKQHNNDTSKALLSLKKEAIYLDEAKTKILQYGTCFKEEYVVKYPIESIKIKDIPYIIDRHVQRIVQKRLEQFDNKEKDVLKDLQNNPIWHNEEKRIPVRSVRCLTGLSIVEPVKQDEKGNNIGFVKPGNNHHAAIYIDANGKKQEHICSFWHAVERKKYGIPVIITQPAEIWNIILSSGKEYPQSFLEKLPNDQWQFLQSLQQNEMFIIGLSQEDIVQALQKNDKKTLSPYLFRVRKLTAGSYWFLHHLETQPLESTQDKKAGRVVQASASTFKGYKVKITITGDITQPV</sequence>
<evidence type="ECO:0000256" key="3">
    <source>
        <dbReference type="ARBA" id="ARBA00022723"/>
    </source>
</evidence>
<dbReference type="EC" id="3.1.-.-" evidence="12"/>
<protein>
    <recommendedName>
        <fullName evidence="12">CRISPR-associated endonuclease Cas9</fullName>
        <ecNumber evidence="12">3.1.-.-</ecNumber>
    </recommendedName>
</protein>
<evidence type="ECO:0000256" key="4">
    <source>
        <dbReference type="ARBA" id="ARBA00022759"/>
    </source>
</evidence>
<comment type="domain">
    <text evidence="12">Has 2 endonuclease domains. The discontinuous RuvC-like domain cleaves the target DNA noncomplementary to crRNA while the HNH nuclease domain cleaves the target DNA complementary to crRNA.</text>
</comment>
<comment type="similarity">
    <text evidence="12">Belongs to the CRISPR-associated Cas9 family.</text>
</comment>
<dbReference type="OrthoDB" id="9777169at2"/>
<dbReference type="InterPro" id="IPR033114">
    <property type="entry name" value="HNH_CAS9"/>
</dbReference>
<feature type="active site" description="Proton acceptor for HNH nuclease domain" evidence="12">
    <location>
        <position position="624"/>
    </location>
</feature>
<accession>A0A3E1NGQ7</accession>
<dbReference type="GO" id="GO:0003723">
    <property type="term" value="F:RNA binding"/>
    <property type="evidence" value="ECO:0007669"/>
    <property type="project" value="UniProtKB-UniRule"/>
</dbReference>
<keyword evidence="8 12" id="KW-0051">Antiviral defense</keyword>
<feature type="binding site" evidence="12">
    <location>
        <position position="533"/>
    </location>
    <ligand>
        <name>Mg(2+)</name>
        <dbReference type="ChEBI" id="CHEBI:18420"/>
        <label>1</label>
    </ligand>
</feature>
<evidence type="ECO:0000259" key="14">
    <source>
        <dbReference type="PROSITE" id="PS51749"/>
    </source>
</evidence>
<feature type="binding site" evidence="12">
    <location>
        <position position="537"/>
    </location>
    <ligand>
        <name>Mg(2+)</name>
        <dbReference type="ChEBI" id="CHEBI:18420"/>
        <label>2</label>
    </ligand>
</feature>
<evidence type="ECO:0000256" key="12">
    <source>
        <dbReference type="HAMAP-Rule" id="MF_01480"/>
    </source>
</evidence>
<dbReference type="HAMAP" id="MF_01480">
    <property type="entry name" value="Cas9"/>
    <property type="match status" value="1"/>
</dbReference>
<dbReference type="GO" id="GO:0003677">
    <property type="term" value="F:DNA binding"/>
    <property type="evidence" value="ECO:0007669"/>
    <property type="project" value="UniProtKB-UniRule"/>
</dbReference>
<feature type="binding site" evidence="12">
    <location>
        <position position="537"/>
    </location>
    <ligand>
        <name>Mg(2+)</name>
        <dbReference type="ChEBI" id="CHEBI:18420"/>
        <label>1</label>
    </ligand>
</feature>
<reference evidence="15 16" key="1">
    <citation type="submission" date="2018-08" db="EMBL/GenBank/DDBJ databases">
        <title>Chitinophagaceae sp. K23C18032701, a novel bacterium isolated from forest soil.</title>
        <authorList>
            <person name="Wang C."/>
        </authorList>
    </citation>
    <scope>NUCLEOTIDE SEQUENCE [LARGE SCALE GENOMIC DNA]</scope>
    <source>
        <strain evidence="15 16">K23C18032701</strain>
    </source>
</reference>
<comment type="caution">
    <text evidence="15">The sequence shown here is derived from an EMBL/GenBank/DDBJ whole genome shotgun (WGS) entry which is preliminary data.</text>
</comment>
<keyword evidence="4 12" id="KW-0255">Endonuclease</keyword>
<dbReference type="AlphaFoldDB" id="A0A3E1NGQ7"/>
<dbReference type="InterPro" id="IPR028629">
    <property type="entry name" value="Cas9"/>
</dbReference>
<dbReference type="Gene3D" id="1.10.30.50">
    <property type="match status" value="1"/>
</dbReference>
<dbReference type="InterPro" id="IPR041383">
    <property type="entry name" value="RuvC_III"/>
</dbReference>
<feature type="binding site" evidence="12">
    <location>
        <position position="7"/>
    </location>
    <ligand>
        <name>Mg(2+)</name>
        <dbReference type="ChEBI" id="CHEBI:18420"/>
        <label>2</label>
    </ligand>
</feature>
<organism evidence="15 16">
    <name type="scientific">Deminuibacter soli</name>
    <dbReference type="NCBI Taxonomy" id="2291815"/>
    <lineage>
        <taxon>Bacteria</taxon>
        <taxon>Pseudomonadati</taxon>
        <taxon>Bacteroidota</taxon>
        <taxon>Chitinophagia</taxon>
        <taxon>Chitinophagales</taxon>
        <taxon>Chitinophagaceae</taxon>
        <taxon>Deminuibacter</taxon>
    </lineage>
</organism>
<dbReference type="GO" id="GO:0046872">
    <property type="term" value="F:metal ion binding"/>
    <property type="evidence" value="ECO:0007669"/>
    <property type="project" value="UniProtKB-UniRule"/>
</dbReference>
<feature type="binding site" evidence="12">
    <location>
        <position position="784"/>
    </location>
    <ligand>
        <name>Mg(2+)</name>
        <dbReference type="ChEBI" id="CHEBI:18420"/>
        <label>2</label>
    </ligand>
</feature>
<dbReference type="InterPro" id="IPR036397">
    <property type="entry name" value="RNaseH_sf"/>
</dbReference>
<dbReference type="InterPro" id="IPR003615">
    <property type="entry name" value="HNH_nuc"/>
</dbReference>
<evidence type="ECO:0000256" key="10">
    <source>
        <dbReference type="ARBA" id="ARBA00023211"/>
    </source>
</evidence>
<keyword evidence="5 12" id="KW-0378">Hydrolase</keyword>
<dbReference type="Proteomes" id="UP000261284">
    <property type="component" value="Unassembled WGS sequence"/>
</dbReference>
<feature type="domain" description="HNH Cas9-type" evidence="14">
    <location>
        <begin position="541"/>
        <end position="707"/>
    </location>
</feature>
<gene>
    <name evidence="12 15" type="primary">cas9</name>
    <name evidence="15" type="ORF">DXN05_16840</name>
</gene>
<keyword evidence="2 12" id="KW-0540">Nuclease</keyword>
<evidence type="ECO:0000256" key="9">
    <source>
        <dbReference type="ARBA" id="ARBA00023125"/>
    </source>
</evidence>
<comment type="subunit">
    <text evidence="11 12">Monomer. Binds crRNA and tracrRNA.</text>
</comment>
<dbReference type="EMBL" id="QTJU01000006">
    <property type="protein sequence ID" value="RFM27129.1"/>
    <property type="molecule type" value="Genomic_DNA"/>
</dbReference>
<keyword evidence="16" id="KW-1185">Reference proteome</keyword>
<dbReference type="GO" id="GO:0051607">
    <property type="term" value="P:defense response to virus"/>
    <property type="evidence" value="ECO:0007669"/>
    <property type="project" value="UniProtKB-UniRule"/>
</dbReference>
<dbReference type="GO" id="GO:0016787">
    <property type="term" value="F:hydrolase activity"/>
    <property type="evidence" value="ECO:0007669"/>
    <property type="project" value="UniProtKB-KW"/>
</dbReference>
<dbReference type="Pfam" id="PF13395">
    <property type="entry name" value="HNH_4"/>
    <property type="match status" value="1"/>
</dbReference>
<keyword evidence="3 12" id="KW-0479">Metal-binding</keyword>
<evidence type="ECO:0000256" key="1">
    <source>
        <dbReference type="ARBA" id="ARBA00001946"/>
    </source>
</evidence>
<evidence type="ECO:0000256" key="7">
    <source>
        <dbReference type="ARBA" id="ARBA00022884"/>
    </source>
</evidence>
<evidence type="ECO:0000313" key="15">
    <source>
        <dbReference type="EMBL" id="RFM27129.1"/>
    </source>
</evidence>
<evidence type="ECO:0000256" key="13">
    <source>
        <dbReference type="SAM" id="MobiDB-lite"/>
    </source>
</evidence>
<comment type="cofactor">
    <cofactor evidence="1 12">
        <name>Mg(2+)</name>
        <dbReference type="ChEBI" id="CHEBI:18420"/>
    </cofactor>
</comment>
<name>A0A3E1NGQ7_9BACT</name>
<evidence type="ECO:0000256" key="2">
    <source>
        <dbReference type="ARBA" id="ARBA00022722"/>
    </source>
</evidence>
<evidence type="ECO:0000256" key="8">
    <source>
        <dbReference type="ARBA" id="ARBA00023118"/>
    </source>
</evidence>
<feature type="binding site" evidence="12">
    <location>
        <position position="7"/>
    </location>
    <ligand>
        <name>Mg(2+)</name>
        <dbReference type="ChEBI" id="CHEBI:18420"/>
        <label>1</label>
    </ligand>
</feature>
<evidence type="ECO:0000313" key="16">
    <source>
        <dbReference type="Proteomes" id="UP000261284"/>
    </source>
</evidence>
<comment type="function">
    <text evidence="12">CRISPR (clustered regularly interspaced short palindromic repeat) is an adaptive immune system that provides protection against mobile genetic elements (viruses, transposable elements and conjugative plasmids). CRISPR clusters contain spacers, sequences complementary to antecedent mobile elements, and target invading nucleic acids. CRISPR clusters are transcribed and processed into CRISPR RNA (crRNA). In type II CRISPR systems correct processing of pre-crRNA requires a trans-encoded small RNA (tracrRNA), endogenous ribonuclease 3 (rnc) and this protein. The tracrRNA serves as a guide for ribonuclease 3-aided processing of pre-crRNA. Subsequently Cas9/crRNA/tracrRNA endonucleolytically cleaves linear or circular dsDNA target complementary to the spacer; Cas9 is inactive in the absence of the 2 guide RNAs (gRNA). Cas9 recognizes the protospacer adjacent motif (PAM) in the CRISPR repeat sequences to help distinguish self versus nonself, as targets within the bacterial CRISPR locus do not have PAMs. PAM recognition is also required for catalytic activity.</text>
</comment>
<dbReference type="RefSeq" id="WP_116848433.1">
    <property type="nucleotide sequence ID" value="NZ_QTJU01000006.1"/>
</dbReference>
<evidence type="ECO:0000256" key="11">
    <source>
        <dbReference type="ARBA" id="ARBA00046380"/>
    </source>
</evidence>
<dbReference type="Pfam" id="PF18541">
    <property type="entry name" value="RuvC_III"/>
    <property type="match status" value="1"/>
</dbReference>
<dbReference type="NCBIfam" id="TIGR01865">
    <property type="entry name" value="cas_Csn1"/>
    <property type="match status" value="1"/>
</dbReference>
<dbReference type="GO" id="GO:0004519">
    <property type="term" value="F:endonuclease activity"/>
    <property type="evidence" value="ECO:0007669"/>
    <property type="project" value="UniProtKB-UniRule"/>
</dbReference>
<dbReference type="GO" id="GO:0043571">
    <property type="term" value="P:maintenance of CRISPR repeat elements"/>
    <property type="evidence" value="ECO:0007669"/>
    <property type="project" value="UniProtKB-UniRule"/>
</dbReference>
<evidence type="ECO:0000256" key="5">
    <source>
        <dbReference type="ARBA" id="ARBA00022801"/>
    </source>
</evidence>
<feature type="compositionally biased region" description="Basic residues" evidence="13">
    <location>
        <begin position="54"/>
        <end position="64"/>
    </location>
</feature>
<keyword evidence="6 12" id="KW-0460">Magnesium</keyword>
<keyword evidence="10" id="KW-0464">Manganese</keyword>